<dbReference type="PaxDb" id="272569-rrnAC1561"/>
<dbReference type="EMBL" id="CP039138">
    <property type="protein sequence ID" value="QCP91199.1"/>
    <property type="molecule type" value="Genomic_DNA"/>
</dbReference>
<dbReference type="Pfam" id="PF13384">
    <property type="entry name" value="HTH_23"/>
    <property type="match status" value="1"/>
</dbReference>
<evidence type="ECO:0000256" key="1">
    <source>
        <dbReference type="SAM" id="MobiDB-lite"/>
    </source>
</evidence>
<dbReference type="Proteomes" id="UP000298722">
    <property type="component" value="Chromosome"/>
</dbReference>
<evidence type="ECO:0000313" key="4">
    <source>
        <dbReference type="Proteomes" id="UP000001169"/>
    </source>
</evidence>
<dbReference type="Proteomes" id="UP000001169">
    <property type="component" value="Chromosome I"/>
</dbReference>
<evidence type="ECO:0000313" key="3">
    <source>
        <dbReference type="EMBL" id="QCP91199.1"/>
    </source>
</evidence>
<proteinExistence type="predicted"/>
<reference evidence="2 4" key="1">
    <citation type="journal article" date="2004" name="Genome Res.">
        <title>Genome sequence of Haloarcula marismortui: a halophilic archaeon from the Dead Sea.</title>
        <authorList>
            <person name="Baliga N.S."/>
            <person name="Bonneau R."/>
            <person name="Facciotti M.T."/>
            <person name="Pan M."/>
            <person name="Glusman G."/>
            <person name="Deutsch E.W."/>
            <person name="Shannon P."/>
            <person name="Chiu Y."/>
            <person name="Weng R.S."/>
            <person name="Gan R.R."/>
            <person name="Hung P."/>
            <person name="Date S.V."/>
            <person name="Marcotte E."/>
            <person name="Hood L."/>
            <person name="Ng W.V."/>
        </authorList>
    </citation>
    <scope>NUCLEOTIDE SEQUENCE [LARGE SCALE GENOMIC DNA]</scope>
    <source>
        <strain evidence="2">ATCC 43049</strain>
        <strain evidence="4">ATCC 43049 / DSM 3752 / JCM 8966 / VKM B-1809</strain>
    </source>
</reference>
<dbReference type="RefSeq" id="WP_011223708.1">
    <property type="nucleotide sequence ID" value="NC_006396.1"/>
</dbReference>
<dbReference type="SUPFAM" id="SSF46689">
    <property type="entry name" value="Homeodomain-like"/>
    <property type="match status" value="1"/>
</dbReference>
<evidence type="ECO:0000313" key="2">
    <source>
        <dbReference type="EMBL" id="AAV46479.1"/>
    </source>
</evidence>
<sequence length="186" mass="21176">MPMGDAVSVKRWLSEAELDHQLKAADSGKRARRLGFIKNLYRGDSVTEAIVREGRSESTGYRWLHRWNDGGLDALLPDYGGGRPPKLSESEQEVFLKRIASQQPVSTETVKSILQTEFDVEYATTYLPRKLEEMGLTYRPPARESVDQQEVLEGIEWDEKTPVDSTRRHPYDGQSSRHKAGWVIAE</sequence>
<gene>
    <name evidence="2" type="ordered locus">rrnAC1561</name>
    <name evidence="3" type="ORF">E6P14_10145</name>
</gene>
<dbReference type="PATRIC" id="fig|272569.17.peg.2248"/>
<evidence type="ECO:0000313" key="5">
    <source>
        <dbReference type="Proteomes" id="UP000298722"/>
    </source>
</evidence>
<dbReference type="HOGENOM" id="CLU_056788_3_1_2"/>
<feature type="compositionally biased region" description="Basic and acidic residues" evidence="1">
    <location>
        <begin position="157"/>
        <end position="171"/>
    </location>
</feature>
<dbReference type="InterPro" id="IPR009057">
    <property type="entry name" value="Homeodomain-like_sf"/>
</dbReference>
<dbReference type="AlphaFoldDB" id="Q5V1X3"/>
<reference evidence="3 5" key="2">
    <citation type="submission" date="2019-04" db="EMBL/GenBank/DDBJ databases">
        <title>Methylomes of two halophilic Archaea, Haloarcula marismortui and Haloferax mediterranei.</title>
        <authorList>
            <person name="DasSarma S."/>
            <person name="DasSarma P."/>
            <person name="DasSarma S."/>
            <person name="Fomenkov A."/>
            <person name="Vincze T."/>
            <person name="Anton B.P."/>
            <person name="Roberts R.J."/>
        </authorList>
    </citation>
    <scope>NUCLEOTIDE SEQUENCE [LARGE SCALE GENOMIC DNA]</scope>
    <source>
        <strain evidence="3 5">ATCC 43049</strain>
    </source>
</reference>
<dbReference type="GeneID" id="40152518"/>
<accession>Q5V1X3</accession>
<dbReference type="EnsemblBacteria" id="AAV46479">
    <property type="protein sequence ID" value="AAV46479"/>
    <property type="gene ID" value="rrnAC1561"/>
</dbReference>
<feature type="region of interest" description="Disordered" evidence="1">
    <location>
        <begin position="156"/>
        <end position="186"/>
    </location>
</feature>
<keyword evidence="4" id="KW-1185">Reference proteome</keyword>
<dbReference type="EMBL" id="AY596297">
    <property type="protein sequence ID" value="AAV46479.1"/>
    <property type="molecule type" value="Genomic_DNA"/>
</dbReference>
<protein>
    <submittedName>
        <fullName evidence="3">Transposase</fullName>
    </submittedName>
</protein>
<dbReference type="KEGG" id="hma:rrnAC1561"/>
<dbReference type="eggNOG" id="arCOG02128">
    <property type="taxonomic scope" value="Archaea"/>
</dbReference>
<name>Q5V1X3_HALMA</name>
<organism evidence="2 4">
    <name type="scientific">Haloarcula marismortui (strain ATCC 43049 / DSM 3752 / JCM 8966 / VKM B-1809)</name>
    <name type="common">Halobacterium marismortui</name>
    <dbReference type="NCBI Taxonomy" id="272569"/>
    <lineage>
        <taxon>Archaea</taxon>
        <taxon>Methanobacteriati</taxon>
        <taxon>Methanobacteriota</taxon>
        <taxon>Stenosarchaea group</taxon>
        <taxon>Halobacteria</taxon>
        <taxon>Halobacteriales</taxon>
        <taxon>Haloarculaceae</taxon>
        <taxon>Haloarcula</taxon>
    </lineage>
</organism>